<feature type="compositionally biased region" description="Basic and acidic residues" evidence="1">
    <location>
        <begin position="119"/>
        <end position="131"/>
    </location>
</feature>
<feature type="region of interest" description="Disordered" evidence="1">
    <location>
        <begin position="247"/>
        <end position="296"/>
    </location>
</feature>
<accession>D3BD97</accession>
<feature type="compositionally biased region" description="Acidic residues" evidence="1">
    <location>
        <begin position="278"/>
        <end position="289"/>
    </location>
</feature>
<evidence type="ECO:0000259" key="2">
    <source>
        <dbReference type="Pfam" id="PF06991"/>
    </source>
</evidence>
<dbReference type="PANTHER" id="PTHR15327">
    <property type="entry name" value="MICROFIBRIL-ASSOCIATED PROTEIN"/>
    <property type="match status" value="1"/>
</dbReference>
<sequence length="437" mass="51957">MSSFAESVRNKLKQPKVARYRAGQVPDFAKEEYEEEQSKFKQQEIEKKINFESNDDSRLNRLRNIQNNNSSDSSDNDRVVRHDRHSSSSGDRSKQHSNDDGGDDKEERVTEHVRRRVVHKTEIVEEKKDNNKQVTNSVDNEADNDDDLDTRRQRAREKYLKKKQEEEKEEEERKKRESIKLKDHDDESDEEGSEDEDEESDDDESEEDESWGRPIVMPVFIAKEKRGTIKTDEMYQKEEEDWLVQQEREKEQRKLEAHRKLKEELERDEAEQKAANKDDDDDDDDDADEDGSRYDAWVQREINRLKKDIRDKLVLEREQSEKLRRSKMTDKEIEAEDAEKLAKRDQPKQKLKFMQRDYHRGAFFQDDEYIKNKDFSGATGEDKFNRELLPKIMQVKNFGKGGRTKYTHLADQDTSKGALWNENQKMLQNHYNKLAGR</sequence>
<comment type="caution">
    <text evidence="3">The sequence shown here is derived from an EMBL/GenBank/DDBJ whole genome shotgun (WGS) entry which is preliminary data.</text>
</comment>
<name>D3BD97_HETP5</name>
<dbReference type="AlphaFoldDB" id="D3BD97"/>
<evidence type="ECO:0000313" key="3">
    <source>
        <dbReference type="EMBL" id="EFA80541.1"/>
    </source>
</evidence>
<dbReference type="FunCoup" id="D3BD97">
    <property type="interactions" value="19"/>
</dbReference>
<proteinExistence type="predicted"/>
<dbReference type="InterPro" id="IPR009730">
    <property type="entry name" value="MFAP1_C"/>
</dbReference>
<dbReference type="InParanoid" id="D3BD97"/>
<feature type="compositionally biased region" description="Acidic residues" evidence="1">
    <location>
        <begin position="186"/>
        <end position="209"/>
    </location>
</feature>
<gene>
    <name evidence="3" type="primary">mfap1</name>
    <name evidence="3" type="ORF">PPL_06478</name>
</gene>
<feature type="region of interest" description="Disordered" evidence="1">
    <location>
        <begin position="320"/>
        <end position="349"/>
    </location>
</feature>
<dbReference type="RefSeq" id="XP_020432661.1">
    <property type="nucleotide sequence ID" value="XM_020577334.1"/>
</dbReference>
<protein>
    <submittedName>
        <fullName evidence="3">Microfibrillar-associated protein 1-like protein</fullName>
    </submittedName>
</protein>
<feature type="region of interest" description="Disordered" evidence="1">
    <location>
        <begin position="1"/>
        <end position="235"/>
    </location>
</feature>
<dbReference type="Proteomes" id="UP000001396">
    <property type="component" value="Unassembled WGS sequence"/>
</dbReference>
<dbReference type="GeneID" id="31361960"/>
<feature type="compositionally biased region" description="Basic and acidic residues" evidence="1">
    <location>
        <begin position="149"/>
        <end position="185"/>
    </location>
</feature>
<evidence type="ECO:0000313" key="4">
    <source>
        <dbReference type="Proteomes" id="UP000001396"/>
    </source>
</evidence>
<keyword evidence="4" id="KW-1185">Reference proteome</keyword>
<dbReference type="InterPro" id="IPR033194">
    <property type="entry name" value="MFAP1"/>
</dbReference>
<organism evidence="3 4">
    <name type="scientific">Heterostelium pallidum (strain ATCC 26659 / Pp 5 / PN500)</name>
    <name type="common">Cellular slime mold</name>
    <name type="synonym">Polysphondylium pallidum</name>
    <dbReference type="NCBI Taxonomy" id="670386"/>
    <lineage>
        <taxon>Eukaryota</taxon>
        <taxon>Amoebozoa</taxon>
        <taxon>Evosea</taxon>
        <taxon>Eumycetozoa</taxon>
        <taxon>Dictyostelia</taxon>
        <taxon>Acytosteliales</taxon>
        <taxon>Acytosteliaceae</taxon>
        <taxon>Heterostelium</taxon>
    </lineage>
</organism>
<feature type="compositionally biased region" description="Low complexity" evidence="1">
    <location>
        <begin position="62"/>
        <end position="73"/>
    </location>
</feature>
<reference evidence="3 4" key="1">
    <citation type="journal article" date="2011" name="Genome Res.">
        <title>Phylogeny-wide analysis of social amoeba genomes highlights ancient origins for complex intercellular communication.</title>
        <authorList>
            <person name="Heidel A.J."/>
            <person name="Lawal H.M."/>
            <person name="Felder M."/>
            <person name="Schilde C."/>
            <person name="Helps N.R."/>
            <person name="Tunggal B."/>
            <person name="Rivero F."/>
            <person name="John U."/>
            <person name="Schleicher M."/>
            <person name="Eichinger L."/>
            <person name="Platzer M."/>
            <person name="Noegel A.A."/>
            <person name="Schaap P."/>
            <person name="Gloeckner G."/>
        </authorList>
    </citation>
    <scope>NUCLEOTIDE SEQUENCE [LARGE SCALE GENOMIC DNA]</scope>
    <source>
        <strain evidence="4">ATCC 26659 / Pp 5 / PN500</strain>
    </source>
</reference>
<feature type="compositionally biased region" description="Basic and acidic residues" evidence="1">
    <location>
        <begin position="222"/>
        <end position="235"/>
    </location>
</feature>
<dbReference type="STRING" id="670386.D3BD97"/>
<evidence type="ECO:0000256" key="1">
    <source>
        <dbReference type="SAM" id="MobiDB-lite"/>
    </source>
</evidence>
<feature type="compositionally biased region" description="Basic residues" evidence="1">
    <location>
        <begin position="10"/>
        <end position="19"/>
    </location>
</feature>
<dbReference type="OMA" id="EKAKWKF"/>
<feature type="compositionally biased region" description="Basic and acidic residues" evidence="1">
    <location>
        <begin position="28"/>
        <end position="59"/>
    </location>
</feature>
<feature type="compositionally biased region" description="Basic and acidic residues" evidence="1">
    <location>
        <begin position="91"/>
        <end position="112"/>
    </location>
</feature>
<dbReference type="EMBL" id="ADBJ01000029">
    <property type="protein sequence ID" value="EFA80541.1"/>
    <property type="molecule type" value="Genomic_DNA"/>
</dbReference>
<feature type="compositionally biased region" description="Basic and acidic residues" evidence="1">
    <location>
        <begin position="261"/>
        <end position="277"/>
    </location>
</feature>
<dbReference type="Pfam" id="PF06991">
    <property type="entry name" value="MFAP1"/>
    <property type="match status" value="1"/>
</dbReference>
<feature type="domain" description="Micro-fibrillar-associated protein 1 C-terminal" evidence="2">
    <location>
        <begin position="205"/>
        <end position="414"/>
    </location>
</feature>